<evidence type="ECO:0000313" key="2">
    <source>
        <dbReference type="Proteomes" id="UP001551482"/>
    </source>
</evidence>
<dbReference type="InterPro" id="IPR010282">
    <property type="entry name" value="Uncharacterised_HutD/Ves"/>
</dbReference>
<protein>
    <submittedName>
        <fullName evidence="1">HutD family protein</fullName>
    </submittedName>
</protein>
<dbReference type="EMBL" id="JBEZFP010000121">
    <property type="protein sequence ID" value="MEU8138392.1"/>
    <property type="molecule type" value="Genomic_DNA"/>
</dbReference>
<reference evidence="1 2" key="1">
    <citation type="submission" date="2024-06" db="EMBL/GenBank/DDBJ databases">
        <title>The Natural Products Discovery Center: Release of the First 8490 Sequenced Strains for Exploring Actinobacteria Biosynthetic Diversity.</title>
        <authorList>
            <person name="Kalkreuter E."/>
            <person name="Kautsar S.A."/>
            <person name="Yang D."/>
            <person name="Bader C.D."/>
            <person name="Teijaro C.N."/>
            <person name="Fluegel L."/>
            <person name="Davis C.M."/>
            <person name="Simpson J.R."/>
            <person name="Lauterbach L."/>
            <person name="Steele A.D."/>
            <person name="Gui C."/>
            <person name="Meng S."/>
            <person name="Li G."/>
            <person name="Viehrig K."/>
            <person name="Ye F."/>
            <person name="Su P."/>
            <person name="Kiefer A.F."/>
            <person name="Nichols A."/>
            <person name="Cepeda A.J."/>
            <person name="Yan W."/>
            <person name="Fan B."/>
            <person name="Jiang Y."/>
            <person name="Adhikari A."/>
            <person name="Zheng C.-J."/>
            <person name="Schuster L."/>
            <person name="Cowan T.M."/>
            <person name="Smanski M.J."/>
            <person name="Chevrette M.G."/>
            <person name="De Carvalho L.P.S."/>
            <person name="Shen B."/>
        </authorList>
    </citation>
    <scope>NUCLEOTIDE SEQUENCE [LARGE SCALE GENOMIC DNA]</scope>
    <source>
        <strain evidence="1 2">NPDC048946</strain>
    </source>
</reference>
<keyword evidence="2" id="KW-1185">Reference proteome</keyword>
<name>A0ABV3DRK6_9ACTN</name>
<accession>A0ABV3DRK6</accession>
<dbReference type="InterPro" id="IPR011051">
    <property type="entry name" value="RmlC_Cupin_sf"/>
</dbReference>
<dbReference type="PANTHER" id="PTHR37943:SF1">
    <property type="entry name" value="PROTEIN VES"/>
    <property type="match status" value="1"/>
</dbReference>
<dbReference type="Proteomes" id="UP001551482">
    <property type="component" value="Unassembled WGS sequence"/>
</dbReference>
<dbReference type="SUPFAM" id="SSF51182">
    <property type="entry name" value="RmlC-like cupins"/>
    <property type="match status" value="1"/>
</dbReference>
<dbReference type="CDD" id="cd20293">
    <property type="entry name" value="cupin_HutD_N"/>
    <property type="match status" value="1"/>
</dbReference>
<gene>
    <name evidence="1" type="ORF">AB0C36_33440</name>
</gene>
<dbReference type="RefSeq" id="WP_358361687.1">
    <property type="nucleotide sequence ID" value="NZ_JBEZFP010000121.1"/>
</dbReference>
<dbReference type="Pfam" id="PF05962">
    <property type="entry name" value="HutD"/>
    <property type="match status" value="1"/>
</dbReference>
<dbReference type="InterPro" id="IPR014710">
    <property type="entry name" value="RmlC-like_jellyroll"/>
</dbReference>
<dbReference type="Gene3D" id="2.60.120.10">
    <property type="entry name" value="Jelly Rolls"/>
    <property type="match status" value="1"/>
</dbReference>
<organism evidence="1 2">
    <name type="scientific">Streptodolium elevatio</name>
    <dbReference type="NCBI Taxonomy" id="3157996"/>
    <lineage>
        <taxon>Bacteria</taxon>
        <taxon>Bacillati</taxon>
        <taxon>Actinomycetota</taxon>
        <taxon>Actinomycetes</taxon>
        <taxon>Kitasatosporales</taxon>
        <taxon>Streptomycetaceae</taxon>
        <taxon>Streptodolium</taxon>
    </lineage>
</organism>
<comment type="caution">
    <text evidence="1">The sequence shown here is derived from an EMBL/GenBank/DDBJ whole genome shotgun (WGS) entry which is preliminary data.</text>
</comment>
<evidence type="ECO:0000313" key="1">
    <source>
        <dbReference type="EMBL" id="MEU8138392.1"/>
    </source>
</evidence>
<sequence length="193" mass="20120">MRFFDVAALPVSPWRNGGGDTREIAYSPGEGHGFRWRASVATIAADGPFSAFPGVDRTITLLAGDGVTLSADAVPAHELVRVGEPFSFSGDLPIRASLGGGACRVLNIMTMRGAWAADVRRTAAETTPRAGGSGLLYVLAGTWQSGATVLTAGQGAWWDGDSEGAVTPLAPDSVALEAGIRDVRDMRGRRSYA</sequence>
<dbReference type="PANTHER" id="PTHR37943">
    <property type="entry name" value="PROTEIN VES"/>
    <property type="match status" value="1"/>
</dbReference>
<proteinExistence type="predicted"/>